<evidence type="ECO:0000313" key="2">
    <source>
        <dbReference type="Proteomes" id="UP001141422"/>
    </source>
</evidence>
<dbReference type="EMBL" id="JAPTGB010000003">
    <property type="protein sequence ID" value="MCZ0859945.1"/>
    <property type="molecule type" value="Genomic_DNA"/>
</dbReference>
<gene>
    <name evidence="1" type="ORF">O0S10_01720</name>
</gene>
<name>A0ABT4IDX5_9EURY</name>
<sequence length="178" mass="20139">MIPSDIRKQIFRSLPDRIIIGDIPYPAARSYSDNAPVQTLLQQYPLVITLRYSADRPAREWTPATRLLAVGTAENTLTYQHGQWRHATLTLDVHACDTDTAAKAELVETYLDTLQLWALRDLPEIITVADDLGTLDLSYIDPDIARREIAFTLRYLQSYLTETPATKQIDAPDLTLEP</sequence>
<reference evidence="1" key="1">
    <citation type="submission" date="2022-12" db="EMBL/GenBank/DDBJ databases">
        <title>Isolation and characterisation of novel Methanocorpusculum spp. from native Australian herbivores indicates the genus is ancestrally host-associated.</title>
        <authorList>
            <person name="Volmer J.G."/>
            <person name="Soo R.M."/>
            <person name="Evans P.N."/>
            <person name="Hoedt E.C."/>
            <person name="Astorga Alsina A.L."/>
            <person name="Woodcroft B.J."/>
            <person name="Tyson G.W."/>
            <person name="Hugenholtz P."/>
            <person name="Morrison M."/>
        </authorList>
    </citation>
    <scope>NUCLEOTIDE SEQUENCE</scope>
    <source>
        <strain evidence="1">MG</strain>
    </source>
</reference>
<accession>A0ABT4IDX5</accession>
<proteinExistence type="predicted"/>
<evidence type="ECO:0000313" key="1">
    <source>
        <dbReference type="EMBL" id="MCZ0859945.1"/>
    </source>
</evidence>
<comment type="caution">
    <text evidence="1">The sequence shown here is derived from an EMBL/GenBank/DDBJ whole genome shotgun (WGS) entry which is preliminary data.</text>
</comment>
<dbReference type="Proteomes" id="UP001141422">
    <property type="component" value="Unassembled WGS sequence"/>
</dbReference>
<dbReference type="RefSeq" id="WP_268924169.1">
    <property type="nucleotide sequence ID" value="NZ_JAPTGB010000003.1"/>
</dbReference>
<protein>
    <submittedName>
        <fullName evidence="1">Uncharacterized protein</fullName>
    </submittedName>
</protein>
<keyword evidence="2" id="KW-1185">Reference proteome</keyword>
<organism evidence="1 2">
    <name type="scientific">Methanocorpusculum petauri</name>
    <dbReference type="NCBI Taxonomy" id="3002863"/>
    <lineage>
        <taxon>Archaea</taxon>
        <taxon>Methanobacteriati</taxon>
        <taxon>Methanobacteriota</taxon>
        <taxon>Stenosarchaea group</taxon>
        <taxon>Methanomicrobia</taxon>
        <taxon>Methanomicrobiales</taxon>
        <taxon>Methanocorpusculaceae</taxon>
        <taxon>Methanocorpusculum</taxon>
    </lineage>
</organism>